<dbReference type="InterPro" id="IPR014716">
    <property type="entry name" value="Fibrinogen_a/b/g_C_1"/>
</dbReference>
<dbReference type="InterPro" id="IPR050373">
    <property type="entry name" value="Fibrinogen_C-term_domain"/>
</dbReference>
<dbReference type="PROSITE" id="PS00514">
    <property type="entry name" value="FIBRINOGEN_C_1"/>
    <property type="match status" value="1"/>
</dbReference>
<dbReference type="InterPro" id="IPR036056">
    <property type="entry name" value="Fibrinogen-like_C"/>
</dbReference>
<keyword evidence="1" id="KW-1015">Disulfide bond</keyword>
<dbReference type="AlphaFoldDB" id="A0A9P0AUK0"/>
<evidence type="ECO:0000313" key="5">
    <source>
        <dbReference type="EMBL" id="CAH0549257.1"/>
    </source>
</evidence>
<dbReference type="EMBL" id="OV121142">
    <property type="protein sequence ID" value="CAH0549257.1"/>
    <property type="molecule type" value="Genomic_DNA"/>
</dbReference>
<dbReference type="Gene3D" id="3.90.215.10">
    <property type="entry name" value="Gamma Fibrinogen, chain A, domain 1"/>
    <property type="match status" value="1"/>
</dbReference>
<gene>
    <name evidence="5" type="ORF">MELIAE_LOCUS2456</name>
</gene>
<dbReference type="CDD" id="cd00087">
    <property type="entry name" value="FReD"/>
    <property type="match status" value="1"/>
</dbReference>
<dbReference type="OrthoDB" id="9990035at2759"/>
<keyword evidence="3" id="KW-0732">Signal</keyword>
<keyword evidence="2" id="KW-0175">Coiled coil</keyword>
<dbReference type="Pfam" id="PF00147">
    <property type="entry name" value="Fibrinogen_C"/>
    <property type="match status" value="1"/>
</dbReference>
<feature type="coiled-coil region" evidence="2">
    <location>
        <begin position="128"/>
        <end position="176"/>
    </location>
</feature>
<name>A0A9P0AUK0_BRAAE</name>
<evidence type="ECO:0000259" key="4">
    <source>
        <dbReference type="PROSITE" id="PS51406"/>
    </source>
</evidence>
<evidence type="ECO:0000256" key="3">
    <source>
        <dbReference type="SAM" id="SignalP"/>
    </source>
</evidence>
<feature type="domain" description="Fibrinogen C-terminal" evidence="4">
    <location>
        <begin position="446"/>
        <end position="647"/>
    </location>
</feature>
<dbReference type="InterPro" id="IPR002181">
    <property type="entry name" value="Fibrinogen_a/b/g_C_dom"/>
</dbReference>
<reference evidence="5" key="1">
    <citation type="submission" date="2021-12" db="EMBL/GenBank/DDBJ databases">
        <authorList>
            <person name="King R."/>
        </authorList>
    </citation>
    <scope>NUCLEOTIDE SEQUENCE</scope>
</reference>
<dbReference type="PANTHER" id="PTHR19143:SF444">
    <property type="entry name" value="PROTEIN SCABROUS"/>
    <property type="match status" value="1"/>
</dbReference>
<keyword evidence="6" id="KW-1185">Reference proteome</keyword>
<dbReference type="InterPro" id="IPR020837">
    <property type="entry name" value="Fibrinogen_CS"/>
</dbReference>
<evidence type="ECO:0000313" key="6">
    <source>
        <dbReference type="Proteomes" id="UP001154078"/>
    </source>
</evidence>
<dbReference type="PROSITE" id="PS51406">
    <property type="entry name" value="FIBRINOGEN_C_2"/>
    <property type="match status" value="1"/>
</dbReference>
<dbReference type="SMART" id="SM00186">
    <property type="entry name" value="FBG"/>
    <property type="match status" value="1"/>
</dbReference>
<dbReference type="GO" id="GO:0005615">
    <property type="term" value="C:extracellular space"/>
    <property type="evidence" value="ECO:0007669"/>
    <property type="project" value="TreeGrafter"/>
</dbReference>
<evidence type="ECO:0000256" key="1">
    <source>
        <dbReference type="ARBA" id="ARBA00023157"/>
    </source>
</evidence>
<evidence type="ECO:0000256" key="2">
    <source>
        <dbReference type="SAM" id="Coils"/>
    </source>
</evidence>
<accession>A0A9P0AUK0</accession>
<feature type="chain" id="PRO_5040449064" description="Fibrinogen C-terminal domain-containing protein" evidence="3">
    <location>
        <begin position="18"/>
        <end position="650"/>
    </location>
</feature>
<dbReference type="PANTHER" id="PTHR19143">
    <property type="entry name" value="FIBRINOGEN/TENASCIN/ANGIOPOEITIN"/>
    <property type="match status" value="1"/>
</dbReference>
<protein>
    <recommendedName>
        <fullName evidence="4">Fibrinogen C-terminal domain-containing protein</fullName>
    </recommendedName>
</protein>
<feature type="signal peptide" evidence="3">
    <location>
        <begin position="1"/>
        <end position="17"/>
    </location>
</feature>
<proteinExistence type="predicted"/>
<dbReference type="Proteomes" id="UP001154078">
    <property type="component" value="Chromosome 11"/>
</dbReference>
<organism evidence="5 6">
    <name type="scientific">Brassicogethes aeneus</name>
    <name type="common">Rape pollen beetle</name>
    <name type="synonym">Meligethes aeneus</name>
    <dbReference type="NCBI Taxonomy" id="1431903"/>
    <lineage>
        <taxon>Eukaryota</taxon>
        <taxon>Metazoa</taxon>
        <taxon>Ecdysozoa</taxon>
        <taxon>Arthropoda</taxon>
        <taxon>Hexapoda</taxon>
        <taxon>Insecta</taxon>
        <taxon>Pterygota</taxon>
        <taxon>Neoptera</taxon>
        <taxon>Endopterygota</taxon>
        <taxon>Coleoptera</taxon>
        <taxon>Polyphaga</taxon>
        <taxon>Cucujiformia</taxon>
        <taxon>Nitidulidae</taxon>
        <taxon>Meligethinae</taxon>
        <taxon>Brassicogethes</taxon>
    </lineage>
</organism>
<dbReference type="SUPFAM" id="SSF56496">
    <property type="entry name" value="Fibrinogen C-terminal domain-like"/>
    <property type="match status" value="1"/>
</dbReference>
<sequence>MLRFFVLSIFFLSVCQCDNLEEQLNVLSQQVSVLLEKRDEDLKIIEENMKRKLFEKLELPGFQDEIKKLRTEIDLLKSGSNTEEIQSISQEKNDKLLVKWLTEAVKELKLELLEVQGTLNTTTILENHEVLDTDINLLKTNVDNLNKELEKSKNANIKNQAEILNLKEEISSLKENYKVTSVVCGKTKNQLKALQLEWAGNFKILTEKPSLTLDEHHNRHNRVLKEHVILLEKKSKLTSRENYTLKKRLYRLEKAFSTMKHSYTKELSNEVSEEPRFNHIEEIVRNISKDNEANKKTIRNLTSQLTNFDKLHLSMLELLENVENVESKIDKAVPDFRKEISKVEVQFYQELSNVNILREDFKNTKLAVKAISTSVSNLQDKFKLEDTFVKEINMQLVSLKKLANQHSAKLHGHILASEKSGANLTTTKDTIHLVDELESFENGYKNMINKLSKDCSTVLGPKGVYLISPNNEKPVLAHCNEGWTTIQKRYDGSINFNRNWTTYTQGFGNIDSEFWLGNKNIHHLTKNNCTSLKINMEDIYGNHWEANYDTFVVSSEQNGFKLQISNFTGNASNAFDYQNQMEFSTIDNDRDISNTHCARNYEGGWWYSHCQHANLNGRYSLGLTWFDNIRNEWIAVSKTELKIKPRLNCQ</sequence>